<feature type="non-terminal residue" evidence="1">
    <location>
        <position position="1"/>
    </location>
</feature>
<dbReference type="EMBL" id="JAAGVB010000499">
    <property type="protein sequence ID" value="NEW37190.1"/>
    <property type="molecule type" value="Genomic_DNA"/>
</dbReference>
<reference evidence="1 2" key="1">
    <citation type="submission" date="2020-01" db="EMBL/GenBank/DDBJ databases">
        <title>Genetics and antimicrobial susceptibilities of Nocardia species isolated from the soil; a comparison with species isolated from humans.</title>
        <authorList>
            <person name="Carrasco G."/>
            <person name="Monzon S."/>
            <person name="Sansegundo M."/>
            <person name="Garcia E."/>
            <person name="Garrido N."/>
            <person name="Medina M.J."/>
            <person name="Villalon P."/>
            <person name="Ramirez-Arocha A.C."/>
            <person name="Jimenez P."/>
            <person name="Cuesta I."/>
            <person name="Valdezate S."/>
        </authorList>
    </citation>
    <scope>NUCLEOTIDE SEQUENCE [LARGE SCALE GENOMIC DNA]</scope>
    <source>
        <strain evidence="1 2">CNM20110626</strain>
    </source>
</reference>
<dbReference type="Gene3D" id="2.30.260.10">
    <property type="entry name" value="putative xylanase like domain"/>
    <property type="match status" value="1"/>
</dbReference>
<organism evidence="1 2">
    <name type="scientific">Nocardia cyriacigeorgica</name>
    <dbReference type="NCBI Taxonomy" id="135487"/>
    <lineage>
        <taxon>Bacteria</taxon>
        <taxon>Bacillati</taxon>
        <taxon>Actinomycetota</taxon>
        <taxon>Actinomycetes</taxon>
        <taxon>Mycobacteriales</taxon>
        <taxon>Nocardiaceae</taxon>
        <taxon>Nocardia</taxon>
    </lineage>
</organism>
<gene>
    <name evidence="1" type="ORF">GV791_32245</name>
</gene>
<proteinExistence type="predicted"/>
<dbReference type="Proteomes" id="UP000471166">
    <property type="component" value="Unassembled WGS sequence"/>
</dbReference>
<evidence type="ECO:0000313" key="1">
    <source>
        <dbReference type="EMBL" id="NEW37190.1"/>
    </source>
</evidence>
<dbReference type="InterPro" id="IPR010846">
    <property type="entry name" value="AmiA-like"/>
</dbReference>
<name>A0A6P1CXL7_9NOCA</name>
<dbReference type="Pfam" id="PF07313">
    <property type="entry name" value="AmiA-like"/>
    <property type="match status" value="1"/>
</dbReference>
<evidence type="ECO:0000313" key="2">
    <source>
        <dbReference type="Proteomes" id="UP000471166"/>
    </source>
</evidence>
<dbReference type="SUPFAM" id="SSF54001">
    <property type="entry name" value="Cysteine proteinases"/>
    <property type="match status" value="1"/>
</dbReference>
<sequence>SAVDDAVIAGLRTGDYIGAYADQPGLDVSHVGIFVATPDGPVFRNTSSLPADNKVVDTPLLDYVRATPGILVLRPR</sequence>
<comment type="caution">
    <text evidence="1">The sequence shown here is derived from an EMBL/GenBank/DDBJ whole genome shotgun (WGS) entry which is preliminary data.</text>
</comment>
<dbReference type="InterPro" id="IPR038765">
    <property type="entry name" value="Papain-like_cys_pep_sf"/>
</dbReference>
<dbReference type="RefSeq" id="WP_163848775.1">
    <property type="nucleotide sequence ID" value="NZ_JAAGVB010000499.1"/>
</dbReference>
<dbReference type="AlphaFoldDB" id="A0A6P1CXL7"/>
<protein>
    <submittedName>
        <fullName evidence="1">DUF1460 domain-containing protein</fullName>
    </submittedName>
</protein>
<accession>A0A6P1CXL7</accession>